<keyword evidence="1" id="KW-1133">Transmembrane helix</keyword>
<feature type="transmembrane region" description="Helical" evidence="1">
    <location>
        <begin position="63"/>
        <end position="84"/>
    </location>
</feature>
<dbReference type="AlphaFoldDB" id="A0A0B0NPN7"/>
<reference evidence="3" key="1">
    <citation type="submission" date="2014-09" db="EMBL/GenBank/DDBJ databases">
        <authorList>
            <person name="Mudge J."/>
            <person name="Ramaraj T."/>
            <person name="Lindquist I.E."/>
            <person name="Bharti A.K."/>
            <person name="Sundararajan A."/>
            <person name="Cameron C.T."/>
            <person name="Woodward J.E."/>
            <person name="May G.D."/>
            <person name="Brubaker C."/>
            <person name="Broadhvest J."/>
            <person name="Wilkins T.A."/>
        </authorList>
    </citation>
    <scope>NUCLEOTIDE SEQUENCE</scope>
    <source>
        <strain evidence="3">cv. AKA8401</strain>
    </source>
</reference>
<name>A0A0B0NPN7_GOSAR</name>
<proteinExistence type="predicted"/>
<keyword evidence="1" id="KW-0812">Transmembrane</keyword>
<sequence length="115" mass="13168">MSSYHHRTWWLITGRRDTMSGRSLLQVCPTGGPTWRAWSLHFFLLSFSLFLPTLYCPFIFPTLLLLHIAAIFSFIFPIVIVLVNPPPFPLSPFASLPLLSLCSFFLVSIDLIRKV</sequence>
<dbReference type="EMBL" id="KN398783">
    <property type="protein sequence ID" value="KHG13051.1"/>
    <property type="molecule type" value="Genomic_DNA"/>
</dbReference>
<keyword evidence="3" id="KW-1185">Reference proteome</keyword>
<protein>
    <recommendedName>
        <fullName evidence="4">Transmembrane protein</fullName>
    </recommendedName>
</protein>
<accession>A0A0B0NPN7</accession>
<feature type="transmembrane region" description="Helical" evidence="1">
    <location>
        <begin position="90"/>
        <end position="112"/>
    </location>
</feature>
<evidence type="ECO:0000256" key="1">
    <source>
        <dbReference type="SAM" id="Phobius"/>
    </source>
</evidence>
<keyword evidence="1" id="KW-0472">Membrane</keyword>
<feature type="transmembrane region" description="Helical" evidence="1">
    <location>
        <begin position="38"/>
        <end position="56"/>
    </location>
</feature>
<dbReference type="Proteomes" id="UP000032142">
    <property type="component" value="Unassembled WGS sequence"/>
</dbReference>
<evidence type="ECO:0000313" key="2">
    <source>
        <dbReference type="EMBL" id="KHG13051.1"/>
    </source>
</evidence>
<evidence type="ECO:0000313" key="3">
    <source>
        <dbReference type="Proteomes" id="UP000032142"/>
    </source>
</evidence>
<gene>
    <name evidence="2" type="ORF">F383_17259</name>
</gene>
<organism evidence="2 3">
    <name type="scientific">Gossypium arboreum</name>
    <name type="common">Tree cotton</name>
    <name type="synonym">Gossypium nanking</name>
    <dbReference type="NCBI Taxonomy" id="29729"/>
    <lineage>
        <taxon>Eukaryota</taxon>
        <taxon>Viridiplantae</taxon>
        <taxon>Streptophyta</taxon>
        <taxon>Embryophyta</taxon>
        <taxon>Tracheophyta</taxon>
        <taxon>Spermatophyta</taxon>
        <taxon>Magnoliopsida</taxon>
        <taxon>eudicotyledons</taxon>
        <taxon>Gunneridae</taxon>
        <taxon>Pentapetalae</taxon>
        <taxon>rosids</taxon>
        <taxon>malvids</taxon>
        <taxon>Malvales</taxon>
        <taxon>Malvaceae</taxon>
        <taxon>Malvoideae</taxon>
        <taxon>Gossypium</taxon>
    </lineage>
</organism>
<evidence type="ECO:0008006" key="4">
    <source>
        <dbReference type="Google" id="ProtNLM"/>
    </source>
</evidence>